<evidence type="ECO:0000256" key="2">
    <source>
        <dbReference type="SAM" id="Phobius"/>
    </source>
</evidence>
<keyword evidence="2" id="KW-0812">Transmembrane</keyword>
<keyword evidence="2" id="KW-0472">Membrane</keyword>
<dbReference type="RefSeq" id="WP_212992505.1">
    <property type="nucleotide sequence ID" value="NZ_BAABEA010000003.1"/>
</dbReference>
<evidence type="ECO:0008006" key="5">
    <source>
        <dbReference type="Google" id="ProtNLM"/>
    </source>
</evidence>
<reference evidence="3" key="1">
    <citation type="submission" date="2021-03" db="EMBL/GenBank/DDBJ databases">
        <title>Whole genome shotgun sequence of Actinoplanes auranticolor NBRC 12245.</title>
        <authorList>
            <person name="Komaki H."/>
            <person name="Tamura T."/>
        </authorList>
    </citation>
    <scope>NUCLEOTIDE SEQUENCE</scope>
    <source>
        <strain evidence="3">NBRC 12245</strain>
    </source>
</reference>
<evidence type="ECO:0000256" key="1">
    <source>
        <dbReference type="SAM" id="MobiDB-lite"/>
    </source>
</evidence>
<accession>A0A919SPX8</accession>
<keyword evidence="2" id="KW-1133">Transmembrane helix</keyword>
<dbReference type="AlphaFoldDB" id="A0A919SPX8"/>
<evidence type="ECO:0000313" key="4">
    <source>
        <dbReference type="Proteomes" id="UP000681340"/>
    </source>
</evidence>
<proteinExistence type="predicted"/>
<comment type="caution">
    <text evidence="3">The sequence shown here is derived from an EMBL/GenBank/DDBJ whole genome shotgun (WGS) entry which is preliminary data.</text>
</comment>
<dbReference type="Proteomes" id="UP000681340">
    <property type="component" value="Unassembled WGS sequence"/>
</dbReference>
<keyword evidence="4" id="KW-1185">Reference proteome</keyword>
<sequence length="247" mass="26740">MTKEPPAEPAPAEMAPVEQPPPPADDTVPAQMKPVVIGRPRKRGALSRRLVTAYFAVGVVLLLAGTAAVVYLAAGIYDRAATEINAASPVPRASGRVTAPGLIEPSGPLLERIGPQRLGAGEKFVVEGERGVKFEVTVRAGKFRKTGCDAYARKPENGGYLPTELRVKVLAGEPDVTDYAFRFQQRDGTWLNSAYGSNCEKNYGAFVRRLVAGRTYKTTIVFDVPNTKGDIVFVWPTIDVIATWQVR</sequence>
<feature type="transmembrane region" description="Helical" evidence="2">
    <location>
        <begin position="51"/>
        <end position="74"/>
    </location>
</feature>
<protein>
    <recommendedName>
        <fullName evidence="5">DUF4352 domain-containing protein</fullName>
    </recommendedName>
</protein>
<organism evidence="3 4">
    <name type="scientific">Actinoplanes auranticolor</name>
    <dbReference type="NCBI Taxonomy" id="47988"/>
    <lineage>
        <taxon>Bacteria</taxon>
        <taxon>Bacillati</taxon>
        <taxon>Actinomycetota</taxon>
        <taxon>Actinomycetes</taxon>
        <taxon>Micromonosporales</taxon>
        <taxon>Micromonosporaceae</taxon>
        <taxon>Actinoplanes</taxon>
    </lineage>
</organism>
<evidence type="ECO:0000313" key="3">
    <source>
        <dbReference type="EMBL" id="GIM75516.1"/>
    </source>
</evidence>
<name>A0A919SPX8_9ACTN</name>
<gene>
    <name evidence="3" type="ORF">Aau02nite_66320</name>
</gene>
<feature type="region of interest" description="Disordered" evidence="1">
    <location>
        <begin position="1"/>
        <end position="28"/>
    </location>
</feature>
<dbReference type="EMBL" id="BOQL01000057">
    <property type="protein sequence ID" value="GIM75516.1"/>
    <property type="molecule type" value="Genomic_DNA"/>
</dbReference>